<dbReference type="Gene3D" id="3.30.200.20">
    <property type="entry name" value="Phosphorylase Kinase, domain 1"/>
    <property type="match status" value="1"/>
</dbReference>
<dbReference type="EMBL" id="FQZK01000012">
    <property type="protein sequence ID" value="SHJ96714.1"/>
    <property type="molecule type" value="Genomic_DNA"/>
</dbReference>
<name>A0A1M6NM68_9ACTN</name>
<dbReference type="STRING" id="758803.SAMN05421803_1125"/>
<accession>A0A1M6NM68</accession>
<dbReference type="Gene3D" id="3.90.1200.10">
    <property type="match status" value="1"/>
</dbReference>
<dbReference type="Pfam" id="PF01636">
    <property type="entry name" value="APH"/>
    <property type="match status" value="1"/>
</dbReference>
<dbReference type="InterPro" id="IPR051678">
    <property type="entry name" value="AGP_Transferase"/>
</dbReference>
<feature type="domain" description="Aminoglycoside phosphotransferase" evidence="1">
    <location>
        <begin position="32"/>
        <end position="263"/>
    </location>
</feature>
<dbReference type="PANTHER" id="PTHR21310:SF42">
    <property type="entry name" value="BIFUNCTIONAL AAC_APH"/>
    <property type="match status" value="1"/>
</dbReference>
<dbReference type="InterPro" id="IPR002575">
    <property type="entry name" value="Aminoglycoside_PTrfase"/>
</dbReference>
<keyword evidence="2" id="KW-0808">Transferase</keyword>
<gene>
    <name evidence="2" type="ORF">SAMN05421803_1125</name>
</gene>
<dbReference type="OrthoDB" id="9797603at2"/>
<dbReference type="SUPFAM" id="SSF56112">
    <property type="entry name" value="Protein kinase-like (PK-like)"/>
    <property type="match status" value="1"/>
</dbReference>
<keyword evidence="2" id="KW-0418">Kinase</keyword>
<proteinExistence type="predicted"/>
<protein>
    <submittedName>
        <fullName evidence="2">Predicted kinase, aminoglycoside phosphotransferase (APT) family</fullName>
    </submittedName>
</protein>
<organism evidence="2 3">
    <name type="scientific">Nocardiopsis flavescens</name>
    <dbReference type="NCBI Taxonomy" id="758803"/>
    <lineage>
        <taxon>Bacteria</taxon>
        <taxon>Bacillati</taxon>
        <taxon>Actinomycetota</taxon>
        <taxon>Actinomycetes</taxon>
        <taxon>Streptosporangiales</taxon>
        <taxon>Nocardiopsidaceae</taxon>
        <taxon>Nocardiopsis</taxon>
    </lineage>
</organism>
<dbReference type="CDD" id="cd05155">
    <property type="entry name" value="APH_ChoK_like_1"/>
    <property type="match status" value="1"/>
</dbReference>
<sequence>MDIPEAEVDITPGLVRLLLADQHPDLAGLPLSPAVHGWDNALLRLGDALAVRLPRRERAAGLALNEQSRLGEIAARLDTPVPAPVRVGVPGRGYPWHWAVVPWFEGRLAAEVPAADRDALAGPLADFAVGLHAPAPADAPVNPFRGVPLAERSAGFRLRLESVPGLAHRDRLAGVWEGAAAAPPWPGPPLWLHGDLHPANILARPDGHGLAAVLDFGDLTSGDPATDLAVAWMLFGPAGRSAFRARVDAAGAVDPHVWTRARAWALLFGVLLSAHSDDSPLLAGIGARTLDQVLLDGDARETGRG</sequence>
<dbReference type="InterPro" id="IPR011009">
    <property type="entry name" value="Kinase-like_dom_sf"/>
</dbReference>
<dbReference type="RefSeq" id="WP_073380706.1">
    <property type="nucleotide sequence ID" value="NZ_FQZK01000012.1"/>
</dbReference>
<evidence type="ECO:0000259" key="1">
    <source>
        <dbReference type="Pfam" id="PF01636"/>
    </source>
</evidence>
<dbReference type="Proteomes" id="UP000184452">
    <property type="component" value="Unassembled WGS sequence"/>
</dbReference>
<reference evidence="2 3" key="1">
    <citation type="submission" date="2016-11" db="EMBL/GenBank/DDBJ databases">
        <authorList>
            <person name="Jaros S."/>
            <person name="Januszkiewicz K."/>
            <person name="Wedrychowicz H."/>
        </authorList>
    </citation>
    <scope>NUCLEOTIDE SEQUENCE [LARGE SCALE GENOMIC DNA]</scope>
    <source>
        <strain evidence="2 3">CGMCC 4.5723</strain>
    </source>
</reference>
<evidence type="ECO:0000313" key="3">
    <source>
        <dbReference type="Proteomes" id="UP000184452"/>
    </source>
</evidence>
<keyword evidence="3" id="KW-1185">Reference proteome</keyword>
<dbReference type="AlphaFoldDB" id="A0A1M6NM68"/>
<dbReference type="PANTHER" id="PTHR21310">
    <property type="entry name" value="AMINOGLYCOSIDE PHOSPHOTRANSFERASE-RELATED-RELATED"/>
    <property type="match status" value="1"/>
</dbReference>
<dbReference type="GO" id="GO:0016301">
    <property type="term" value="F:kinase activity"/>
    <property type="evidence" value="ECO:0007669"/>
    <property type="project" value="UniProtKB-KW"/>
</dbReference>
<evidence type="ECO:0000313" key="2">
    <source>
        <dbReference type="EMBL" id="SHJ96714.1"/>
    </source>
</evidence>